<name>A0A2T7NW56_POMCA</name>
<evidence type="ECO:0000256" key="1">
    <source>
        <dbReference type="SAM" id="MobiDB-lite"/>
    </source>
</evidence>
<proteinExistence type="predicted"/>
<dbReference type="Proteomes" id="UP000245119">
    <property type="component" value="Linkage Group LG9"/>
</dbReference>
<sequence length="168" mass="18247">MGQAVQQFLGHNQRLSVSSWVPHHPPDSPTRRCTPQASPSDCLAWQQQRRGEQLLRSPPWRQLPRFVRSGGTSERQQAAAVGSTAQHSTAPTPRHGTAVLRLLQRVCLRLTAATRAADGGGREAQLVEVTLGNSPSVPLATTPSAGVWRARCWLCSDYSPLRGGTNLL</sequence>
<accession>A0A2T7NW56</accession>
<organism evidence="2 3">
    <name type="scientific">Pomacea canaliculata</name>
    <name type="common">Golden apple snail</name>
    <dbReference type="NCBI Taxonomy" id="400727"/>
    <lineage>
        <taxon>Eukaryota</taxon>
        <taxon>Metazoa</taxon>
        <taxon>Spiralia</taxon>
        <taxon>Lophotrochozoa</taxon>
        <taxon>Mollusca</taxon>
        <taxon>Gastropoda</taxon>
        <taxon>Caenogastropoda</taxon>
        <taxon>Architaenioglossa</taxon>
        <taxon>Ampullarioidea</taxon>
        <taxon>Ampullariidae</taxon>
        <taxon>Pomacea</taxon>
    </lineage>
</organism>
<reference evidence="2 3" key="1">
    <citation type="submission" date="2018-04" db="EMBL/GenBank/DDBJ databases">
        <title>The genome of golden apple snail Pomacea canaliculata provides insight into stress tolerance and invasive adaptation.</title>
        <authorList>
            <person name="Liu C."/>
            <person name="Liu B."/>
            <person name="Ren Y."/>
            <person name="Zhang Y."/>
            <person name="Wang H."/>
            <person name="Li S."/>
            <person name="Jiang F."/>
            <person name="Yin L."/>
            <person name="Zhang G."/>
            <person name="Qian W."/>
            <person name="Fan W."/>
        </authorList>
    </citation>
    <scope>NUCLEOTIDE SEQUENCE [LARGE SCALE GENOMIC DNA]</scope>
    <source>
        <strain evidence="2">SZHN2017</strain>
        <tissue evidence="2">Muscle</tissue>
    </source>
</reference>
<feature type="region of interest" description="Disordered" evidence="1">
    <location>
        <begin position="16"/>
        <end position="40"/>
    </location>
</feature>
<keyword evidence="3" id="KW-1185">Reference proteome</keyword>
<evidence type="ECO:0000313" key="2">
    <source>
        <dbReference type="EMBL" id="PVD25384.1"/>
    </source>
</evidence>
<protein>
    <submittedName>
        <fullName evidence="2">Uncharacterized protein</fullName>
    </submittedName>
</protein>
<comment type="caution">
    <text evidence="2">The sequence shown here is derived from an EMBL/GenBank/DDBJ whole genome shotgun (WGS) entry which is preliminary data.</text>
</comment>
<gene>
    <name evidence="2" type="ORF">C0Q70_15884</name>
</gene>
<evidence type="ECO:0000313" key="3">
    <source>
        <dbReference type="Proteomes" id="UP000245119"/>
    </source>
</evidence>
<dbReference type="AlphaFoldDB" id="A0A2T7NW56"/>
<dbReference type="EMBL" id="PZQS01000009">
    <property type="protein sequence ID" value="PVD25384.1"/>
    <property type="molecule type" value="Genomic_DNA"/>
</dbReference>